<reference evidence="1" key="1">
    <citation type="submission" date="2025-08" db="UniProtKB">
        <authorList>
            <consortium name="Ensembl"/>
        </authorList>
    </citation>
    <scope>IDENTIFICATION</scope>
</reference>
<protein>
    <recommendedName>
        <fullName evidence="2">Variable lymphocyte receptor A cassette</fullName>
    </recommendedName>
</protein>
<dbReference type="Gene3D" id="3.80.10.10">
    <property type="entry name" value="Ribonuclease Inhibitor"/>
    <property type="match status" value="1"/>
</dbReference>
<accession>S4R8Z9</accession>
<evidence type="ECO:0008006" key="2">
    <source>
        <dbReference type="Google" id="ProtNLM"/>
    </source>
</evidence>
<dbReference type="GeneTree" id="ENSGT01070000257296"/>
<dbReference type="InterPro" id="IPR032675">
    <property type="entry name" value="LRR_dom_sf"/>
</dbReference>
<dbReference type="Ensembl" id="ENSPMAT00000001689.1">
    <property type="protein sequence ID" value="ENSPMAP00000001680.1"/>
    <property type="gene ID" value="ENSPMAG00000001524.1"/>
</dbReference>
<dbReference type="Pfam" id="PF13855">
    <property type="entry name" value="LRR_8"/>
    <property type="match status" value="1"/>
</dbReference>
<name>S4R8Z9_PETMA</name>
<reference evidence="1" key="2">
    <citation type="submission" date="2025-09" db="UniProtKB">
        <authorList>
            <consortium name="Ensembl"/>
        </authorList>
    </citation>
    <scope>IDENTIFICATION</scope>
</reference>
<dbReference type="AlphaFoldDB" id="S4R8Z9"/>
<evidence type="ECO:0000313" key="1">
    <source>
        <dbReference type="Ensembl" id="ENSPMAP00000001680.1"/>
    </source>
</evidence>
<dbReference type="HOGENOM" id="CLU_000288_148_1_1"/>
<organism evidence="1">
    <name type="scientific">Petromyzon marinus</name>
    <name type="common">Sea lamprey</name>
    <dbReference type="NCBI Taxonomy" id="7757"/>
    <lineage>
        <taxon>Eukaryota</taxon>
        <taxon>Metazoa</taxon>
        <taxon>Chordata</taxon>
        <taxon>Craniata</taxon>
        <taxon>Vertebrata</taxon>
        <taxon>Cyclostomata</taxon>
        <taxon>Hyperoartia</taxon>
        <taxon>Petromyzontiformes</taxon>
        <taxon>Petromyzontidae</taxon>
        <taxon>Petromyzon</taxon>
    </lineage>
</organism>
<dbReference type="SUPFAM" id="SSF52058">
    <property type="entry name" value="L domain-like"/>
    <property type="match status" value="1"/>
</dbReference>
<sequence length="32" mass="3643">SYIDQNQLQSFSPGVFDHLPELRTLGLPSNRL</sequence>
<dbReference type="InterPro" id="IPR001611">
    <property type="entry name" value="Leu-rich_rpt"/>
</dbReference>
<proteinExistence type="predicted"/>